<accession>A0A6G8Q3R7</accession>
<protein>
    <submittedName>
        <fullName evidence="1">Uncharacterized protein</fullName>
    </submittedName>
</protein>
<sequence>MGCTRTRYALPSGLSRTWQGSPAGPLTRASLAFLSQDALSLMCSAISFLAARPKNKGSSKPSGLKG</sequence>
<reference evidence="1 2" key="1">
    <citation type="submission" date="2019-10" db="EMBL/GenBank/DDBJ databases">
        <title>Rubrobacter sp nov SCSIO 52915 isolated from a deep-sea sediment in the South China Sea.</title>
        <authorList>
            <person name="Chen R.W."/>
        </authorList>
    </citation>
    <scope>NUCLEOTIDE SEQUENCE [LARGE SCALE GENOMIC DNA]</scope>
    <source>
        <strain evidence="1 2">SCSIO 52915</strain>
        <plasmid evidence="1 2">unnamed1</plasmid>
    </source>
</reference>
<evidence type="ECO:0000313" key="2">
    <source>
        <dbReference type="Proteomes" id="UP000502706"/>
    </source>
</evidence>
<organism evidence="1 2">
    <name type="scientific">Rubrobacter marinus</name>
    <dbReference type="NCBI Taxonomy" id="2653852"/>
    <lineage>
        <taxon>Bacteria</taxon>
        <taxon>Bacillati</taxon>
        <taxon>Actinomycetota</taxon>
        <taxon>Rubrobacteria</taxon>
        <taxon>Rubrobacterales</taxon>
        <taxon>Rubrobacteraceae</taxon>
        <taxon>Rubrobacter</taxon>
    </lineage>
</organism>
<evidence type="ECO:0000313" key="1">
    <source>
        <dbReference type="EMBL" id="QIN81112.1"/>
    </source>
</evidence>
<geneLocation type="plasmid" evidence="1 2">
    <name>unnamed1</name>
</geneLocation>
<keyword evidence="2" id="KW-1185">Reference proteome</keyword>
<dbReference type="Proteomes" id="UP000502706">
    <property type="component" value="Plasmid unnamed1"/>
</dbReference>
<gene>
    <name evidence="1" type="ORF">GBA65_22010</name>
</gene>
<keyword evidence="1" id="KW-0614">Plasmid</keyword>
<name>A0A6G8Q3R7_9ACTN</name>
<proteinExistence type="predicted"/>
<dbReference type="EMBL" id="CP045122">
    <property type="protein sequence ID" value="QIN81112.1"/>
    <property type="molecule type" value="Genomic_DNA"/>
</dbReference>
<dbReference type="AlphaFoldDB" id="A0A6G8Q3R7"/>
<dbReference type="KEGG" id="rmar:GBA65_22010"/>